<dbReference type="InterPro" id="IPR027417">
    <property type="entry name" value="P-loop_NTPase"/>
</dbReference>
<keyword evidence="6 11" id="KW-0547">Nucleotide-binding</keyword>
<reference evidence="12 13" key="1">
    <citation type="submission" date="2024-02" db="EMBL/GenBank/DDBJ databases">
        <title>A novel Wenzhouxiangellaceae bacterium, isolated from coastal sediments.</title>
        <authorList>
            <person name="Du Z.-J."/>
            <person name="Ye Y.-Q."/>
            <person name="Zhang X.-Y."/>
        </authorList>
    </citation>
    <scope>NUCLEOTIDE SEQUENCE [LARGE SCALE GENOMIC DNA]</scope>
    <source>
        <strain evidence="12 13">CH-27</strain>
    </source>
</reference>
<keyword evidence="8 11" id="KW-0067">ATP-binding</keyword>
<proteinExistence type="inferred from homology"/>
<dbReference type="NCBIfam" id="NF003456">
    <property type="entry name" value="PRK05057.1"/>
    <property type="match status" value="1"/>
</dbReference>
<dbReference type="GO" id="GO:0008652">
    <property type="term" value="P:amino acid biosynthetic process"/>
    <property type="evidence" value="ECO:0007669"/>
    <property type="project" value="UniProtKB-KW"/>
</dbReference>
<keyword evidence="4 11" id="KW-0028">Amino-acid biosynthesis</keyword>
<feature type="binding site" evidence="11">
    <location>
        <position position="117"/>
    </location>
    <ligand>
        <name>ATP</name>
        <dbReference type="ChEBI" id="CHEBI:30616"/>
    </ligand>
</feature>
<feature type="binding site" evidence="11">
    <location>
        <position position="33"/>
    </location>
    <ligand>
        <name>substrate</name>
    </ligand>
</feature>
<comment type="subunit">
    <text evidence="11">Monomer.</text>
</comment>
<dbReference type="AlphaFoldDB" id="A0AAW9RI95"/>
<evidence type="ECO:0000256" key="11">
    <source>
        <dbReference type="HAMAP-Rule" id="MF_00109"/>
    </source>
</evidence>
<dbReference type="Gene3D" id="3.40.50.300">
    <property type="entry name" value="P-loop containing nucleotide triphosphate hydrolases"/>
    <property type="match status" value="1"/>
</dbReference>
<comment type="pathway">
    <text evidence="1 11">Metabolic intermediate biosynthesis; chorismate biosynthesis; chorismate from D-erythrose 4-phosphate and phosphoenolpyruvate: step 5/7.</text>
</comment>
<feature type="binding site" evidence="11">
    <location>
        <position position="57"/>
    </location>
    <ligand>
        <name>substrate</name>
    </ligand>
</feature>
<evidence type="ECO:0000256" key="2">
    <source>
        <dbReference type="ARBA" id="ARBA00006997"/>
    </source>
</evidence>
<keyword evidence="5 11" id="KW-0808">Transferase</keyword>
<dbReference type="Pfam" id="PF01202">
    <property type="entry name" value="SKI"/>
    <property type="match status" value="1"/>
</dbReference>
<feature type="binding site" evidence="11">
    <location>
        <position position="136"/>
    </location>
    <ligand>
        <name>substrate</name>
    </ligand>
</feature>
<dbReference type="EMBL" id="JAZHOG010000014">
    <property type="protein sequence ID" value="MEJ8569506.1"/>
    <property type="molecule type" value="Genomic_DNA"/>
</dbReference>
<dbReference type="EC" id="2.7.1.71" evidence="3 11"/>
<evidence type="ECO:0000256" key="5">
    <source>
        <dbReference type="ARBA" id="ARBA00022679"/>
    </source>
</evidence>
<dbReference type="PRINTS" id="PR01100">
    <property type="entry name" value="SHIKIMTKNASE"/>
</dbReference>
<comment type="caution">
    <text evidence="12">The sequence shown here is derived from an EMBL/GenBank/DDBJ whole genome shotgun (WGS) entry which is preliminary data.</text>
</comment>
<dbReference type="HAMAP" id="MF_00109">
    <property type="entry name" value="Shikimate_kinase"/>
    <property type="match status" value="1"/>
</dbReference>
<dbReference type="GO" id="GO:0009073">
    <property type="term" value="P:aromatic amino acid family biosynthetic process"/>
    <property type="evidence" value="ECO:0007669"/>
    <property type="project" value="UniProtKB-KW"/>
</dbReference>
<comment type="cofactor">
    <cofactor evidence="11">
        <name>Mg(2+)</name>
        <dbReference type="ChEBI" id="CHEBI:18420"/>
    </cofactor>
    <text evidence="11">Binds 1 Mg(2+) ion per subunit.</text>
</comment>
<comment type="similarity">
    <text evidence="2 11">Belongs to the shikimate kinase family.</text>
</comment>
<dbReference type="InterPro" id="IPR000623">
    <property type="entry name" value="Shikimate_kinase/TSH1"/>
</dbReference>
<evidence type="ECO:0000256" key="9">
    <source>
        <dbReference type="ARBA" id="ARBA00023141"/>
    </source>
</evidence>
<comment type="catalytic activity">
    <reaction evidence="10 11">
        <text>shikimate + ATP = 3-phosphoshikimate + ADP + H(+)</text>
        <dbReference type="Rhea" id="RHEA:13121"/>
        <dbReference type="ChEBI" id="CHEBI:15378"/>
        <dbReference type="ChEBI" id="CHEBI:30616"/>
        <dbReference type="ChEBI" id="CHEBI:36208"/>
        <dbReference type="ChEBI" id="CHEBI:145989"/>
        <dbReference type="ChEBI" id="CHEBI:456216"/>
        <dbReference type="EC" id="2.7.1.71"/>
    </reaction>
</comment>
<name>A0AAW9RI95_9GAMM</name>
<dbReference type="CDD" id="cd00464">
    <property type="entry name" value="SK"/>
    <property type="match status" value="1"/>
</dbReference>
<evidence type="ECO:0000256" key="3">
    <source>
        <dbReference type="ARBA" id="ARBA00012154"/>
    </source>
</evidence>
<evidence type="ECO:0000256" key="4">
    <source>
        <dbReference type="ARBA" id="ARBA00022605"/>
    </source>
</evidence>
<evidence type="ECO:0000256" key="6">
    <source>
        <dbReference type="ARBA" id="ARBA00022741"/>
    </source>
</evidence>
<keyword evidence="11" id="KW-0479">Metal-binding</keyword>
<dbReference type="GO" id="GO:0005829">
    <property type="term" value="C:cytosol"/>
    <property type="evidence" value="ECO:0007669"/>
    <property type="project" value="TreeGrafter"/>
</dbReference>
<dbReference type="PROSITE" id="PS01128">
    <property type="entry name" value="SHIKIMATE_KINASE"/>
    <property type="match status" value="1"/>
</dbReference>
<evidence type="ECO:0000313" key="12">
    <source>
        <dbReference type="EMBL" id="MEJ8569506.1"/>
    </source>
</evidence>
<comment type="caution">
    <text evidence="11">Lacks conserved residue(s) required for the propagation of feature annotation.</text>
</comment>
<dbReference type="InterPro" id="IPR031322">
    <property type="entry name" value="Shikimate/glucono_kinase"/>
</dbReference>
<sequence length="184" mass="20662">MRNVYLVGPMGSGKTTLGRRLAGKLGLEFHDSDHVIEERTGASINLIFDIEGEAGFRERESKILEELAAMQGVLIATGGGAVLARRNRDLLKRTGIVVYLETPVRQQLRRLRRDRSRPLLQTPDRAQKLEEMAAQRNPLYEEVADLVFPARSGPIDRTIHSIYEALKNQQSEPQDPPSPPPTRE</sequence>
<dbReference type="GO" id="GO:0004765">
    <property type="term" value="F:shikimate kinase activity"/>
    <property type="evidence" value="ECO:0007669"/>
    <property type="project" value="UniProtKB-UniRule"/>
</dbReference>
<feature type="binding site" evidence="11">
    <location>
        <position position="79"/>
    </location>
    <ligand>
        <name>substrate</name>
    </ligand>
</feature>
<dbReference type="GO" id="GO:0000287">
    <property type="term" value="F:magnesium ion binding"/>
    <property type="evidence" value="ECO:0007669"/>
    <property type="project" value="UniProtKB-UniRule"/>
</dbReference>
<dbReference type="PANTHER" id="PTHR21087:SF16">
    <property type="entry name" value="SHIKIMATE KINASE 1, CHLOROPLASTIC"/>
    <property type="match status" value="1"/>
</dbReference>
<feature type="binding site" evidence="11">
    <location>
        <position position="15"/>
    </location>
    <ligand>
        <name>Mg(2+)</name>
        <dbReference type="ChEBI" id="CHEBI:18420"/>
    </ligand>
</feature>
<gene>
    <name evidence="11 12" type="primary">aroK</name>
    <name evidence="12" type="ORF">V3330_17900</name>
</gene>
<dbReference type="SUPFAM" id="SSF52540">
    <property type="entry name" value="P-loop containing nucleoside triphosphate hydrolases"/>
    <property type="match status" value="1"/>
</dbReference>
<feature type="binding site" evidence="11">
    <location>
        <begin position="11"/>
        <end position="16"/>
    </location>
    <ligand>
        <name>ATP</name>
        <dbReference type="ChEBI" id="CHEBI:30616"/>
    </ligand>
</feature>
<evidence type="ECO:0000256" key="7">
    <source>
        <dbReference type="ARBA" id="ARBA00022777"/>
    </source>
</evidence>
<dbReference type="Proteomes" id="UP001359886">
    <property type="component" value="Unassembled WGS sequence"/>
</dbReference>
<protein>
    <recommendedName>
        <fullName evidence="3 11">Shikimate kinase</fullName>
        <shortName evidence="11">SK</shortName>
        <ecNumber evidence="3 11">2.7.1.71</ecNumber>
    </recommendedName>
</protein>
<keyword evidence="11" id="KW-0963">Cytoplasm</keyword>
<evidence type="ECO:0000256" key="8">
    <source>
        <dbReference type="ARBA" id="ARBA00022840"/>
    </source>
</evidence>
<accession>A0AAW9RI95</accession>
<keyword evidence="11" id="KW-0460">Magnesium</keyword>
<dbReference type="PANTHER" id="PTHR21087">
    <property type="entry name" value="SHIKIMATE KINASE"/>
    <property type="match status" value="1"/>
</dbReference>
<keyword evidence="13" id="KW-1185">Reference proteome</keyword>
<keyword evidence="7 11" id="KW-0418">Kinase</keyword>
<dbReference type="InterPro" id="IPR023000">
    <property type="entry name" value="Shikimate_kinase_CS"/>
</dbReference>
<keyword evidence="9 11" id="KW-0057">Aromatic amino acid biosynthesis</keyword>
<organism evidence="12 13">
    <name type="scientific">Elongatibacter sediminis</name>
    <dbReference type="NCBI Taxonomy" id="3119006"/>
    <lineage>
        <taxon>Bacteria</taxon>
        <taxon>Pseudomonadati</taxon>
        <taxon>Pseudomonadota</taxon>
        <taxon>Gammaproteobacteria</taxon>
        <taxon>Chromatiales</taxon>
        <taxon>Wenzhouxiangellaceae</taxon>
        <taxon>Elongatibacter</taxon>
    </lineage>
</organism>
<comment type="function">
    <text evidence="11">Catalyzes the specific phosphorylation of the 3-hydroxyl group of shikimic acid using ATP as a cosubstrate.</text>
</comment>
<evidence type="ECO:0000256" key="1">
    <source>
        <dbReference type="ARBA" id="ARBA00004842"/>
    </source>
</evidence>
<dbReference type="GO" id="GO:0009423">
    <property type="term" value="P:chorismate biosynthetic process"/>
    <property type="evidence" value="ECO:0007669"/>
    <property type="project" value="UniProtKB-UniRule"/>
</dbReference>
<dbReference type="RefSeq" id="WP_354696829.1">
    <property type="nucleotide sequence ID" value="NZ_JAZHOG010000014.1"/>
</dbReference>
<evidence type="ECO:0000313" key="13">
    <source>
        <dbReference type="Proteomes" id="UP001359886"/>
    </source>
</evidence>
<comment type="subcellular location">
    <subcellularLocation>
        <location evidence="11">Cytoplasm</location>
    </subcellularLocation>
</comment>
<dbReference type="GO" id="GO:0005524">
    <property type="term" value="F:ATP binding"/>
    <property type="evidence" value="ECO:0007669"/>
    <property type="project" value="UniProtKB-UniRule"/>
</dbReference>
<evidence type="ECO:0000256" key="10">
    <source>
        <dbReference type="ARBA" id="ARBA00048567"/>
    </source>
</evidence>